<dbReference type="InterPro" id="IPR001083">
    <property type="entry name" value="Cu_fist_DNA-bd_dom"/>
</dbReference>
<dbReference type="SMART" id="SM01090">
    <property type="entry name" value="Copper-fist"/>
    <property type="match status" value="1"/>
</dbReference>
<dbReference type="GO" id="GO:0005634">
    <property type="term" value="C:nucleus"/>
    <property type="evidence" value="ECO:0007669"/>
    <property type="project" value="UniProtKB-SubCell"/>
</dbReference>
<feature type="region of interest" description="Disordered" evidence="8">
    <location>
        <begin position="910"/>
        <end position="930"/>
    </location>
</feature>
<dbReference type="Pfam" id="PF00649">
    <property type="entry name" value="Copper-fist"/>
    <property type="match status" value="1"/>
</dbReference>
<dbReference type="GO" id="GO:0006879">
    <property type="term" value="P:intracellular iron ion homeostasis"/>
    <property type="evidence" value="ECO:0007669"/>
    <property type="project" value="TreeGrafter"/>
</dbReference>
<dbReference type="InterPro" id="IPR051763">
    <property type="entry name" value="Copper_Homeo_Regul"/>
</dbReference>
<dbReference type="PROSITE" id="PS01119">
    <property type="entry name" value="COPPER_FIST_1"/>
    <property type="match status" value="1"/>
</dbReference>
<dbReference type="Gene3D" id="3.90.430.10">
    <property type="entry name" value="Copper fist DNA-binding domain"/>
    <property type="match status" value="1"/>
</dbReference>
<feature type="region of interest" description="Disordered" evidence="8">
    <location>
        <begin position="804"/>
        <end position="868"/>
    </location>
</feature>
<dbReference type="SMART" id="SM00412">
    <property type="entry name" value="Cu_FIST"/>
    <property type="match status" value="1"/>
</dbReference>
<proteinExistence type="predicted"/>
<feature type="compositionally biased region" description="Polar residues" evidence="8">
    <location>
        <begin position="921"/>
        <end position="930"/>
    </location>
</feature>
<evidence type="ECO:0000256" key="4">
    <source>
        <dbReference type="ARBA" id="ARBA00023008"/>
    </source>
</evidence>
<dbReference type="GO" id="GO:0045944">
    <property type="term" value="P:positive regulation of transcription by RNA polymerase II"/>
    <property type="evidence" value="ECO:0007669"/>
    <property type="project" value="TreeGrafter"/>
</dbReference>
<keyword evidence="3" id="KW-0862">Zinc</keyword>
<dbReference type="GeneID" id="30211143"/>
<dbReference type="KEGG" id="kbi:30211143"/>
<feature type="compositionally biased region" description="Low complexity" evidence="8">
    <location>
        <begin position="805"/>
        <end position="826"/>
    </location>
</feature>
<feature type="compositionally biased region" description="Polar residues" evidence="8">
    <location>
        <begin position="983"/>
        <end position="995"/>
    </location>
</feature>
<dbReference type="GO" id="GO:0000981">
    <property type="term" value="F:DNA-binding transcription factor activity, RNA polymerase II-specific"/>
    <property type="evidence" value="ECO:0007669"/>
    <property type="project" value="TreeGrafter"/>
</dbReference>
<feature type="compositionally biased region" description="Polar residues" evidence="8">
    <location>
        <begin position="80"/>
        <end position="92"/>
    </location>
</feature>
<comment type="subcellular location">
    <subcellularLocation>
        <location evidence="1">Nucleus</location>
    </subcellularLocation>
</comment>
<dbReference type="EMBL" id="KI894023">
    <property type="protein sequence ID" value="OCF23760.1"/>
    <property type="molecule type" value="Genomic_DNA"/>
</dbReference>
<dbReference type="SUPFAM" id="SSF57879">
    <property type="entry name" value="Zinc domain conserved in yeast copper-regulated transcription factors"/>
    <property type="match status" value="1"/>
</dbReference>
<feature type="compositionally biased region" description="Polar residues" evidence="8">
    <location>
        <begin position="1055"/>
        <end position="1077"/>
    </location>
</feature>
<keyword evidence="6" id="KW-0804">Transcription</keyword>
<feature type="region of interest" description="Disordered" evidence="8">
    <location>
        <begin position="176"/>
        <end position="205"/>
    </location>
</feature>
<dbReference type="FunFam" id="3.90.430.10:FF:000001">
    <property type="entry name" value="Copper fist DNA-binding protein"/>
    <property type="match status" value="1"/>
</dbReference>
<feature type="region of interest" description="Disordered" evidence="8">
    <location>
        <begin position="72"/>
        <end position="118"/>
    </location>
</feature>
<name>A0A1B9FYC9_9TREE</name>
<feature type="region of interest" description="Disordered" evidence="8">
    <location>
        <begin position="983"/>
        <end position="1008"/>
    </location>
</feature>
<feature type="domain" description="Copper-fist" evidence="9">
    <location>
        <begin position="1"/>
        <end position="40"/>
    </location>
</feature>
<keyword evidence="2" id="KW-0479">Metal-binding</keyword>
<evidence type="ECO:0000256" key="3">
    <source>
        <dbReference type="ARBA" id="ARBA00022833"/>
    </source>
</evidence>
<dbReference type="OrthoDB" id="5600085at2759"/>
<feature type="compositionally biased region" description="Polar residues" evidence="8">
    <location>
        <begin position="648"/>
        <end position="705"/>
    </location>
</feature>
<dbReference type="GO" id="GO:0000978">
    <property type="term" value="F:RNA polymerase II cis-regulatory region sequence-specific DNA binding"/>
    <property type="evidence" value="ECO:0007669"/>
    <property type="project" value="TreeGrafter"/>
</dbReference>
<feature type="compositionally biased region" description="Low complexity" evidence="8">
    <location>
        <begin position="706"/>
        <end position="720"/>
    </location>
</feature>
<dbReference type="PANTHER" id="PTHR28088:SF5">
    <property type="entry name" value="TRANSCRIPTIONAL ACTIVATOR HAA1-RELATED"/>
    <property type="match status" value="1"/>
</dbReference>
<dbReference type="AlphaFoldDB" id="A0A1B9FYC9"/>
<evidence type="ECO:0000256" key="7">
    <source>
        <dbReference type="ARBA" id="ARBA00023242"/>
    </source>
</evidence>
<dbReference type="STRING" id="1296100.A0A1B9FYC9"/>
<dbReference type="VEuPathDB" id="FungiDB:I302_06744"/>
<evidence type="ECO:0000256" key="2">
    <source>
        <dbReference type="ARBA" id="ARBA00022723"/>
    </source>
</evidence>
<organism evidence="10">
    <name type="scientific">Kwoniella bestiolae CBS 10118</name>
    <dbReference type="NCBI Taxonomy" id="1296100"/>
    <lineage>
        <taxon>Eukaryota</taxon>
        <taxon>Fungi</taxon>
        <taxon>Dikarya</taxon>
        <taxon>Basidiomycota</taxon>
        <taxon>Agaricomycotina</taxon>
        <taxon>Tremellomycetes</taxon>
        <taxon>Tremellales</taxon>
        <taxon>Cryptococcaceae</taxon>
        <taxon>Kwoniella</taxon>
    </lineage>
</organism>
<evidence type="ECO:0000259" key="9">
    <source>
        <dbReference type="PROSITE" id="PS50073"/>
    </source>
</evidence>
<dbReference type="InterPro" id="IPR036395">
    <property type="entry name" value="Cu_fist_DNA-bd_dom_sf"/>
</dbReference>
<evidence type="ECO:0000256" key="8">
    <source>
        <dbReference type="SAM" id="MobiDB-lite"/>
    </source>
</evidence>
<keyword evidence="4" id="KW-0186">Copper</keyword>
<dbReference type="GO" id="GO:0006878">
    <property type="term" value="P:intracellular copper ion homeostasis"/>
    <property type="evidence" value="ECO:0007669"/>
    <property type="project" value="TreeGrafter"/>
</dbReference>
<keyword evidence="12" id="KW-1185">Reference proteome</keyword>
<reference evidence="10" key="1">
    <citation type="submission" date="2013-07" db="EMBL/GenBank/DDBJ databases">
        <title>The Genome Sequence of Cryptococcus bestiolae CBS10118.</title>
        <authorList>
            <consortium name="The Broad Institute Genome Sequencing Platform"/>
            <person name="Cuomo C."/>
            <person name="Litvintseva A."/>
            <person name="Chen Y."/>
            <person name="Heitman J."/>
            <person name="Sun S."/>
            <person name="Springer D."/>
            <person name="Dromer F."/>
            <person name="Young S.K."/>
            <person name="Zeng Q."/>
            <person name="Gargeya S."/>
            <person name="Fitzgerald M."/>
            <person name="Abouelleil A."/>
            <person name="Alvarado L."/>
            <person name="Berlin A.M."/>
            <person name="Chapman S.B."/>
            <person name="Dewar J."/>
            <person name="Goldberg J."/>
            <person name="Griggs A."/>
            <person name="Gujja S."/>
            <person name="Hansen M."/>
            <person name="Howarth C."/>
            <person name="Imamovic A."/>
            <person name="Larimer J."/>
            <person name="McCowan C."/>
            <person name="Murphy C."/>
            <person name="Pearson M."/>
            <person name="Priest M."/>
            <person name="Roberts A."/>
            <person name="Saif S."/>
            <person name="Shea T."/>
            <person name="Sykes S."/>
            <person name="Wortman J."/>
            <person name="Nusbaum C."/>
            <person name="Birren B."/>
        </authorList>
    </citation>
    <scope>NUCLEOTIDE SEQUENCE [LARGE SCALE GENOMIC DNA]</scope>
    <source>
        <strain evidence="10">CBS 10118</strain>
    </source>
</reference>
<sequence length="1157" mass="122745">MVLINEKKYACEKCIKGHRVSGCTHTDRPLYEIKKKGRPSTQCSCCKDRRKVAGSSVHNKCICGDTRSTATPSIIPPTSNPVEPTSSTQGSDQDQENEPQIVEVETRKGQPGSKATFPRGFKDVLELAAAANTLTGLLKDDSSYRVAERSVSALLNPCKCESGGLCKCCLPKKNSSASTNGESSSGGGTITPGGTIPRPSPPLMVNPHLSPENMHHPVHTSPHVHKTKLFSPYSANPARHGRRDTVTSNSGRASPLPKSLRPPPPRIKPLTDFGRLIGAAINQDGSINSEIPRSAVGLPNIPLPGISTFDTAAENGGAKVEPMEYEDIDIDMPLAFPTSEDVVIGACMCGEDCSCPGCATHDNGTPTLNENGSEHNHAKGNGCGEGCKGRHDCNHHIAVPSGVTSIAQLISLAASHVPPPPETNVTSLDPHDIRVLPPSVQVNEDVARTMGIVQLRPLECCNGRCQCPPGECTCEKECCGCCVRCSCSEDDEDARMGDDDPHPSEQPKSSCCSGKVNDPPALETTSRVPSSINLPSSNTFQSQPSPTLLSPPDISHPSRQPSPASSGTTTPVNGRPACNGSTSVRRSTSISTKSAQAKEGHDVSSSSHRRATVTGNPPAIAVAGPSKSATKAIAPYNSQHHRAILPKPSSSHLAVNTAVTTSNGSRQASPSGQKRGSISAGPTRSGSPSNNGETRSSGSNGNATKSRSSVSVSGQQNQSSLPAPIPQHAQPQLPLASFQWPPQVQQIYSQSLPHPTNQTLEAPRPTNYLDPQLYTQHPSVIPQELDLDPFVGCIAAYVHHAARAQNQPSPAQPPVQAHPQVQVQPQNQPPSHPPPQFDESWFNQIQQQPAPALSHDISGSGDTSPELDQPFDLEQFISQALASQSQQQQESSQPTMAEFADYLMNNSLPSNGYESYDQHAQVRSNPQGYDTSQAVPPFVPLVPGLPADADYAPNWTSAGVKNQQVEDGRQGLKDIYQHQLQHNQPSYDPQQSGATHDQRQTQTSVQQLIQQQLDNSGSANTLGDIIDLSKPLDSDSLNKIMKALQKHSEQLGSADPSTSTSASGNIPVNGNEDMTSNSSVTHLNAVDVPFPNGTTVNGNTKDLDDMFNQFVTLDSMTTAGGGQPNLGGLGANGDWIDPNDGSDVDQNGVMMKFFGLG</sequence>
<reference evidence="11" key="4">
    <citation type="submission" date="2024-02" db="EMBL/GenBank/DDBJ databases">
        <title>Comparative genomics of Cryptococcus and Kwoniella reveals pathogenesis evolution and contrasting modes of karyotype evolution via chromosome fusion or intercentromeric recombination.</title>
        <authorList>
            <person name="Coelho M.A."/>
            <person name="David-Palma M."/>
            <person name="Shea T."/>
            <person name="Bowers K."/>
            <person name="McGinley-Smith S."/>
            <person name="Mohammad A.W."/>
            <person name="Gnirke A."/>
            <person name="Yurkov A.M."/>
            <person name="Nowrousian M."/>
            <person name="Sun S."/>
            <person name="Cuomo C.A."/>
            <person name="Heitman J."/>
        </authorList>
    </citation>
    <scope>NUCLEOTIDE SEQUENCE</scope>
    <source>
        <strain evidence="11">CBS 10118</strain>
    </source>
</reference>
<reference evidence="11" key="2">
    <citation type="submission" date="2013-07" db="EMBL/GenBank/DDBJ databases">
        <authorList>
            <consortium name="The Broad Institute Genome Sequencing Platform"/>
            <person name="Cuomo C."/>
            <person name="Litvintseva A."/>
            <person name="Chen Y."/>
            <person name="Heitman J."/>
            <person name="Sun S."/>
            <person name="Springer D."/>
            <person name="Dromer F."/>
            <person name="Young S.K."/>
            <person name="Zeng Q."/>
            <person name="Gargeya S."/>
            <person name="Fitzgerald M."/>
            <person name="Abouelleil A."/>
            <person name="Alvarado L."/>
            <person name="Berlin A.M."/>
            <person name="Chapman S.B."/>
            <person name="Dewar J."/>
            <person name="Goldberg J."/>
            <person name="Griggs A."/>
            <person name="Gujja S."/>
            <person name="Hansen M."/>
            <person name="Howarth C."/>
            <person name="Imamovic A."/>
            <person name="Larimer J."/>
            <person name="McCowan C."/>
            <person name="Murphy C."/>
            <person name="Pearson M."/>
            <person name="Priest M."/>
            <person name="Roberts A."/>
            <person name="Saif S."/>
            <person name="Shea T."/>
            <person name="Sykes S."/>
            <person name="Wortman J."/>
            <person name="Nusbaum C."/>
            <person name="Birren B."/>
        </authorList>
    </citation>
    <scope>NUCLEOTIDE SEQUENCE</scope>
    <source>
        <strain evidence="11">CBS 10118</strain>
    </source>
</reference>
<feature type="region of interest" description="Disordered" evidence="8">
    <location>
        <begin position="493"/>
        <end position="729"/>
    </location>
</feature>
<dbReference type="EMBL" id="CP144546">
    <property type="protein sequence ID" value="WVW85477.1"/>
    <property type="molecule type" value="Genomic_DNA"/>
</dbReference>
<feature type="compositionally biased region" description="Low complexity" evidence="8">
    <location>
        <begin position="581"/>
        <end position="594"/>
    </location>
</feature>
<feature type="region of interest" description="Disordered" evidence="8">
    <location>
        <begin position="231"/>
        <end position="266"/>
    </location>
</feature>
<evidence type="ECO:0000313" key="12">
    <source>
        <dbReference type="Proteomes" id="UP000092730"/>
    </source>
</evidence>
<evidence type="ECO:0000256" key="1">
    <source>
        <dbReference type="ARBA" id="ARBA00004123"/>
    </source>
</evidence>
<reference evidence="10" key="3">
    <citation type="submission" date="2014-01" db="EMBL/GenBank/DDBJ databases">
        <title>Evolution of pathogenesis and genome organization in the Tremellales.</title>
        <authorList>
            <person name="Cuomo C."/>
            <person name="Litvintseva A."/>
            <person name="Heitman J."/>
            <person name="Chen Y."/>
            <person name="Sun S."/>
            <person name="Springer D."/>
            <person name="Dromer F."/>
            <person name="Young S."/>
            <person name="Zeng Q."/>
            <person name="Chapman S."/>
            <person name="Gujja S."/>
            <person name="Saif S."/>
            <person name="Birren B."/>
        </authorList>
    </citation>
    <scope>NUCLEOTIDE SEQUENCE</scope>
    <source>
        <strain evidence="10">CBS 10118</strain>
    </source>
</reference>
<accession>A0A1B9FYC9</accession>
<keyword evidence="5" id="KW-0805">Transcription regulation</keyword>
<evidence type="ECO:0000256" key="6">
    <source>
        <dbReference type="ARBA" id="ARBA00023163"/>
    </source>
</evidence>
<keyword evidence="7" id="KW-0539">Nucleus</keyword>
<feature type="compositionally biased region" description="Polar residues" evidence="8">
    <location>
        <begin position="557"/>
        <end position="572"/>
    </location>
</feature>
<evidence type="ECO:0000256" key="5">
    <source>
        <dbReference type="ARBA" id="ARBA00023015"/>
    </source>
</evidence>
<gene>
    <name evidence="10" type="ORF">I302_06744</name>
    <name evidence="11" type="ORF">I302_107515</name>
</gene>
<feature type="compositionally biased region" description="Pro residues" evidence="8">
    <location>
        <begin position="827"/>
        <end position="836"/>
    </location>
</feature>
<feature type="compositionally biased region" description="Low complexity" evidence="8">
    <location>
        <begin position="541"/>
        <end position="552"/>
    </location>
</feature>
<dbReference type="Proteomes" id="UP000092730">
    <property type="component" value="Chromosome 6"/>
</dbReference>
<feature type="region of interest" description="Disordered" evidence="8">
    <location>
        <begin position="1046"/>
        <end position="1077"/>
    </location>
</feature>
<dbReference type="PRINTS" id="PR00617">
    <property type="entry name" value="COPPERFIST"/>
</dbReference>
<protein>
    <recommendedName>
        <fullName evidence="9">Copper-fist domain-containing protein</fullName>
    </recommendedName>
</protein>
<feature type="compositionally biased region" description="Polar residues" evidence="8">
    <location>
        <begin position="523"/>
        <end position="540"/>
    </location>
</feature>
<dbReference type="RefSeq" id="XP_019044830.1">
    <property type="nucleotide sequence ID" value="XM_019193353.1"/>
</dbReference>
<evidence type="ECO:0000313" key="11">
    <source>
        <dbReference type="EMBL" id="WVW85477.1"/>
    </source>
</evidence>
<dbReference type="PROSITE" id="PS50073">
    <property type="entry name" value="COPPER_FIST_2"/>
    <property type="match status" value="1"/>
</dbReference>
<dbReference type="GO" id="GO:0005507">
    <property type="term" value="F:copper ion binding"/>
    <property type="evidence" value="ECO:0007669"/>
    <property type="project" value="InterPro"/>
</dbReference>
<feature type="compositionally biased region" description="Basic and acidic residues" evidence="8">
    <location>
        <begin position="494"/>
        <end position="505"/>
    </location>
</feature>
<evidence type="ECO:0000313" key="10">
    <source>
        <dbReference type="EMBL" id="OCF23760.1"/>
    </source>
</evidence>
<dbReference type="PANTHER" id="PTHR28088">
    <property type="entry name" value="TRANSCRIPTIONAL ACTIVATOR HAA1-RELATED"/>
    <property type="match status" value="1"/>
</dbReference>